<feature type="chain" id="PRO_5006622417" description="Membrane-associated protein" evidence="1">
    <location>
        <begin position="25"/>
        <end position="633"/>
    </location>
</feature>
<protein>
    <recommendedName>
        <fullName evidence="4">Membrane-associated protein</fullName>
    </recommendedName>
</protein>
<feature type="signal peptide" evidence="1">
    <location>
        <begin position="1"/>
        <end position="24"/>
    </location>
</feature>
<dbReference type="OrthoDB" id="1847654at2759"/>
<proteinExistence type="predicted"/>
<dbReference type="EMBL" id="CYKH01001666">
    <property type="protein sequence ID" value="CUG88644.1"/>
    <property type="molecule type" value="Genomic_DNA"/>
</dbReference>
<reference evidence="3" key="1">
    <citation type="submission" date="2015-09" db="EMBL/GenBank/DDBJ databases">
        <authorList>
            <consortium name="Pathogen Informatics"/>
        </authorList>
    </citation>
    <scope>NUCLEOTIDE SEQUENCE [LARGE SCALE GENOMIC DNA]</scope>
    <source>
        <strain evidence="3">Lake Konstanz</strain>
    </source>
</reference>
<dbReference type="PANTHER" id="PTHR31354">
    <property type="entry name" value="OS01G0793500 PROTEIN"/>
    <property type="match status" value="1"/>
</dbReference>
<dbReference type="VEuPathDB" id="TriTrypDB:BSAL_16570"/>
<evidence type="ECO:0000256" key="1">
    <source>
        <dbReference type="SAM" id="SignalP"/>
    </source>
</evidence>
<dbReference type="Proteomes" id="UP000051952">
    <property type="component" value="Unassembled WGS sequence"/>
</dbReference>
<dbReference type="PANTHER" id="PTHR31354:SF2">
    <property type="entry name" value="OS01G0793500 PROTEIN"/>
    <property type="match status" value="1"/>
</dbReference>
<organism evidence="2 3">
    <name type="scientific">Bodo saltans</name>
    <name type="common">Flagellated protozoan</name>
    <dbReference type="NCBI Taxonomy" id="75058"/>
    <lineage>
        <taxon>Eukaryota</taxon>
        <taxon>Discoba</taxon>
        <taxon>Euglenozoa</taxon>
        <taxon>Kinetoplastea</taxon>
        <taxon>Metakinetoplastina</taxon>
        <taxon>Eubodonida</taxon>
        <taxon>Bodonidae</taxon>
        <taxon>Bodo</taxon>
    </lineage>
</organism>
<gene>
    <name evidence="2" type="ORF">BSAL_16570</name>
</gene>
<name>A0A0S4JF87_BODSA</name>
<dbReference type="AlphaFoldDB" id="A0A0S4JF87"/>
<evidence type="ECO:0008006" key="4">
    <source>
        <dbReference type="Google" id="ProtNLM"/>
    </source>
</evidence>
<evidence type="ECO:0000313" key="2">
    <source>
        <dbReference type="EMBL" id="CUG88644.1"/>
    </source>
</evidence>
<evidence type="ECO:0000313" key="3">
    <source>
        <dbReference type="Proteomes" id="UP000051952"/>
    </source>
</evidence>
<keyword evidence="1" id="KW-0732">Signal</keyword>
<keyword evidence="3" id="KW-1185">Reference proteome</keyword>
<accession>A0A0S4JF87</accession>
<sequence length="633" mass="69741">MALWRSLLLVVAMIAIATRPLVEASLTAEDFRAEVHRVDPSIFPLQRPLSPFSTETHTMDVSNVVQRFFNAAGLALLNSCCRDWMHSYDGAASSVSAQYEEMIFDACKMLPDEHDLGAALSLLQLRRATAQATTDGEQDPPYFGFIPKFLGRIVAPATAVLEITPCNTTMSVQPLLNATTGVITIRVDAFRATNSSSIICVDNMWFSVGAKTSSLRIEGTGSYVASLAVDMTSESIAWDASTNGVRVYRFAHSDPWVGLVQIVDTLLLFLPQLTGHTDPVSALSNVNFISNYSLMTPYPIPRPFPYVVNVSTTSDIHDGDLFAKMDLDGIGPIEAFAQGTTSGHTAFALRNTTTGELFVCESVAQGIICTLYDVWIQQKQSFGSNIVLVPLDPSLRAVFNNSAAWEHVNKFLGNQYGYFNFFFGWVDTEEKNFPCFPWEWKRCLSSELVEFVMLFLDASVPEVASTFFGQALNHRAQTGVLDMPISDVIYAASKHLAMSFKRLMTVPEDDAWLYNSTKRGVPGRQLLPSEVCSSFACSTLRAAGVFDASIHSNITCTEIDVYDMFSMSIFDTTRMGDGRPTACLAADPHNNLCQLSGGWTFHLVEDMNTRPVTPQMSLHCASRNPVPYDREGC</sequence>